<name>W9YQF6_9EURO</name>
<feature type="transmembrane region" description="Helical" evidence="5">
    <location>
        <begin position="108"/>
        <end position="131"/>
    </location>
</feature>
<feature type="transmembrane region" description="Helical" evidence="5">
    <location>
        <begin position="300"/>
        <end position="321"/>
    </location>
</feature>
<dbReference type="GO" id="GO:0016020">
    <property type="term" value="C:membrane"/>
    <property type="evidence" value="ECO:0007669"/>
    <property type="project" value="UniProtKB-SubCell"/>
</dbReference>
<feature type="transmembrane region" description="Helical" evidence="5">
    <location>
        <begin position="143"/>
        <end position="166"/>
    </location>
</feature>
<feature type="transmembrane region" description="Helical" evidence="5">
    <location>
        <begin position="21"/>
        <end position="43"/>
    </location>
</feature>
<dbReference type="InterPro" id="IPR036259">
    <property type="entry name" value="MFS_trans_sf"/>
</dbReference>
<evidence type="ECO:0000256" key="4">
    <source>
        <dbReference type="ARBA" id="ARBA00023136"/>
    </source>
</evidence>
<keyword evidence="2 5" id="KW-0812">Transmembrane</keyword>
<feature type="transmembrane region" description="Helical" evidence="5">
    <location>
        <begin position="341"/>
        <end position="366"/>
    </location>
</feature>
<dbReference type="eggNOG" id="KOG3098">
    <property type="taxonomic scope" value="Eukaryota"/>
</dbReference>
<protein>
    <recommendedName>
        <fullName evidence="8">Major facilitator superfamily (MFS) profile domain-containing protein</fullName>
    </recommendedName>
</protein>
<feature type="transmembrane region" description="Helical" evidence="5">
    <location>
        <begin position="82"/>
        <end position="102"/>
    </location>
</feature>
<evidence type="ECO:0000313" key="7">
    <source>
        <dbReference type="Proteomes" id="UP000019478"/>
    </source>
</evidence>
<feature type="transmembrane region" description="Helical" evidence="5">
    <location>
        <begin position="55"/>
        <end position="75"/>
    </location>
</feature>
<dbReference type="Proteomes" id="UP000019478">
    <property type="component" value="Unassembled WGS sequence"/>
</dbReference>
<dbReference type="SUPFAM" id="SSF103473">
    <property type="entry name" value="MFS general substrate transporter"/>
    <property type="match status" value="1"/>
</dbReference>
<evidence type="ECO:0000256" key="1">
    <source>
        <dbReference type="ARBA" id="ARBA00004141"/>
    </source>
</evidence>
<dbReference type="Gene3D" id="1.20.1250.20">
    <property type="entry name" value="MFS general substrate transporter like domains"/>
    <property type="match status" value="1"/>
</dbReference>
<comment type="subcellular location">
    <subcellularLocation>
        <location evidence="1">Membrane</location>
        <topology evidence="1">Multi-pass membrane protein</topology>
    </subcellularLocation>
</comment>
<dbReference type="PANTHER" id="PTHR23294:SF59">
    <property type="entry name" value="UNC93-LIKE PROTEIN C922.05C"/>
    <property type="match status" value="1"/>
</dbReference>
<feature type="transmembrane region" description="Helical" evidence="5">
    <location>
        <begin position="178"/>
        <end position="198"/>
    </location>
</feature>
<keyword evidence="4 5" id="KW-0472">Membrane</keyword>
<evidence type="ECO:0000313" key="6">
    <source>
        <dbReference type="EMBL" id="EXJ91481.1"/>
    </source>
</evidence>
<keyword evidence="3 5" id="KW-1133">Transmembrane helix</keyword>
<keyword evidence="7" id="KW-1185">Reference proteome</keyword>
<evidence type="ECO:0008006" key="8">
    <source>
        <dbReference type="Google" id="ProtNLM"/>
    </source>
</evidence>
<organism evidence="6 7">
    <name type="scientific">Capronia epimyces CBS 606.96</name>
    <dbReference type="NCBI Taxonomy" id="1182542"/>
    <lineage>
        <taxon>Eukaryota</taxon>
        <taxon>Fungi</taxon>
        <taxon>Dikarya</taxon>
        <taxon>Ascomycota</taxon>
        <taxon>Pezizomycotina</taxon>
        <taxon>Eurotiomycetes</taxon>
        <taxon>Chaetothyriomycetidae</taxon>
        <taxon>Chaetothyriales</taxon>
        <taxon>Herpotrichiellaceae</taxon>
        <taxon>Capronia</taxon>
    </lineage>
</organism>
<proteinExistence type="predicted"/>
<accession>W9YQF6</accession>
<dbReference type="Pfam" id="PF07690">
    <property type="entry name" value="MFS_1"/>
    <property type="match status" value="1"/>
</dbReference>
<dbReference type="PANTHER" id="PTHR23294">
    <property type="entry name" value="ET TRANSLATION PRODUCT-RELATED"/>
    <property type="match status" value="1"/>
</dbReference>
<dbReference type="GeneID" id="19164171"/>
<dbReference type="HOGENOM" id="CLU_030884_0_0_1"/>
<evidence type="ECO:0000256" key="3">
    <source>
        <dbReference type="ARBA" id="ARBA00022989"/>
    </source>
</evidence>
<dbReference type="AlphaFoldDB" id="W9YQF6"/>
<evidence type="ECO:0000256" key="2">
    <source>
        <dbReference type="ARBA" id="ARBA00022692"/>
    </source>
</evidence>
<dbReference type="OrthoDB" id="196103at2759"/>
<gene>
    <name evidence="6" type="ORF">A1O3_00029</name>
</gene>
<dbReference type="InterPro" id="IPR051617">
    <property type="entry name" value="UNC-93-like_regulator"/>
</dbReference>
<evidence type="ECO:0000256" key="5">
    <source>
        <dbReference type="SAM" id="Phobius"/>
    </source>
</evidence>
<comment type="caution">
    <text evidence="6">The sequence shown here is derived from an EMBL/GenBank/DDBJ whole genome shotgun (WGS) entry which is preliminary data.</text>
</comment>
<feature type="transmembrane region" description="Helical" evidence="5">
    <location>
        <begin position="411"/>
        <end position="430"/>
    </location>
</feature>
<dbReference type="RefSeq" id="XP_007728371.1">
    <property type="nucleotide sequence ID" value="XM_007730181.1"/>
</dbReference>
<dbReference type="InterPro" id="IPR011701">
    <property type="entry name" value="MFS"/>
</dbReference>
<reference evidence="6 7" key="1">
    <citation type="submission" date="2013-03" db="EMBL/GenBank/DDBJ databases">
        <title>The Genome Sequence of Capronia epimyces CBS 606.96.</title>
        <authorList>
            <consortium name="The Broad Institute Genomics Platform"/>
            <person name="Cuomo C."/>
            <person name="de Hoog S."/>
            <person name="Gorbushina A."/>
            <person name="Walker B."/>
            <person name="Young S.K."/>
            <person name="Zeng Q."/>
            <person name="Gargeya S."/>
            <person name="Fitzgerald M."/>
            <person name="Haas B."/>
            <person name="Abouelleil A."/>
            <person name="Allen A.W."/>
            <person name="Alvarado L."/>
            <person name="Arachchi H.M."/>
            <person name="Berlin A.M."/>
            <person name="Chapman S.B."/>
            <person name="Gainer-Dewar J."/>
            <person name="Goldberg J."/>
            <person name="Griggs A."/>
            <person name="Gujja S."/>
            <person name="Hansen M."/>
            <person name="Howarth C."/>
            <person name="Imamovic A."/>
            <person name="Ireland A."/>
            <person name="Larimer J."/>
            <person name="McCowan C."/>
            <person name="Murphy C."/>
            <person name="Pearson M."/>
            <person name="Poon T.W."/>
            <person name="Priest M."/>
            <person name="Roberts A."/>
            <person name="Saif S."/>
            <person name="Shea T."/>
            <person name="Sisk P."/>
            <person name="Sykes S."/>
            <person name="Wortman J."/>
            <person name="Nusbaum C."/>
            <person name="Birren B."/>
        </authorList>
    </citation>
    <scope>NUCLEOTIDE SEQUENCE [LARGE SCALE GENOMIC DNA]</scope>
    <source>
        <strain evidence="6 7">CBS 606.96</strain>
    </source>
</reference>
<sequence>MAIKIPLFPPLRLHSPFWQNWLIGCILGLTAGLYGAINLLGAGGGRPNSAQTVQTVNATLCAVFALSSAFAGSVLNTIGPCITALLGIVGYAVYVGSLWYFDRTGNEWFPILAAVLIGLSAGLIVVTMSSISMSYSEEQERGSFITITFNLQGVGMAIGGIIPLIINRKSQEAAGVPIAVYISIIALMGFACVLALGLRPAAKVIREDGTQVATIHSRGYVEELKANMLIFKDWKLLLMIPAFLPSECYLVYNGSVNAYHNDLRARSLLSFCSVMLQIPAGYGLQKILDHKTWTRRKRAFIGLAAVGIPMTAAWIWEMARVRNYDRSELPTKPLDWSDPNFGAIFVLFCLNWVSCALFQCLILYFLSSMTNSPRTASNYAGAFRTFMAGGEAICFGVDSIGVPFIKEAGVLFAFYFSGLLIFTYFAAYHITPTQYLVGEEGVVIPVHVVEELKHDGLDLQDVPGAGAAPAAETITVGEGKRTSIQVA</sequence>
<dbReference type="EMBL" id="AMGY01000001">
    <property type="protein sequence ID" value="EXJ91481.1"/>
    <property type="molecule type" value="Genomic_DNA"/>
</dbReference>
<dbReference type="GO" id="GO:0022857">
    <property type="term" value="F:transmembrane transporter activity"/>
    <property type="evidence" value="ECO:0007669"/>
    <property type="project" value="InterPro"/>
</dbReference>
<dbReference type="PROSITE" id="PS51257">
    <property type="entry name" value="PROKAR_LIPOPROTEIN"/>
    <property type="match status" value="1"/>
</dbReference>